<dbReference type="RefSeq" id="WP_272179894.1">
    <property type="nucleotide sequence ID" value="NZ_JAQOMS010000002.1"/>
</dbReference>
<evidence type="ECO:0008006" key="3">
    <source>
        <dbReference type="Google" id="ProtNLM"/>
    </source>
</evidence>
<gene>
    <name evidence="1" type="ORF">PN838_04725</name>
</gene>
<name>A0ABT5FB00_9GAMM</name>
<dbReference type="Proteomes" id="UP001528411">
    <property type="component" value="Unassembled WGS sequence"/>
</dbReference>
<organism evidence="1 2">
    <name type="scientific">Psychrosphaera algicola</name>
    <dbReference type="NCBI Taxonomy" id="3023714"/>
    <lineage>
        <taxon>Bacteria</taxon>
        <taxon>Pseudomonadati</taxon>
        <taxon>Pseudomonadota</taxon>
        <taxon>Gammaproteobacteria</taxon>
        <taxon>Alteromonadales</taxon>
        <taxon>Pseudoalteromonadaceae</taxon>
        <taxon>Psychrosphaera</taxon>
    </lineage>
</organism>
<evidence type="ECO:0000313" key="1">
    <source>
        <dbReference type="EMBL" id="MDC2888219.1"/>
    </source>
</evidence>
<accession>A0ABT5FB00</accession>
<keyword evidence="2" id="KW-1185">Reference proteome</keyword>
<sequence length="171" mass="19417">MLWQGDGQKLLLLPELSSRPAISLNKFGEQQDIEMSQHGFRISDATHIYDQCAIITSFCYKNDPICEKQNKRSKLVLASIQLDSEQIVFNKTVNISEQHLQTNISKNSYPALFNAEGIVMDNGYVYLVNDDNPKWCFYAIKTTFIAKGSKKYLSIPNYAVNLTTFPLKPAN</sequence>
<protein>
    <recommendedName>
        <fullName evidence="3">Phytase-like domain-containing protein</fullName>
    </recommendedName>
</protein>
<reference evidence="1 2" key="1">
    <citation type="submission" date="2023-01" db="EMBL/GenBank/DDBJ databases">
        <title>Psychrosphaera sp. nov., isolated from marine algae.</title>
        <authorList>
            <person name="Bayburt H."/>
            <person name="Choi B.J."/>
            <person name="Kim J.M."/>
            <person name="Choi D.G."/>
            <person name="Jeon C.O."/>
        </authorList>
    </citation>
    <scope>NUCLEOTIDE SEQUENCE [LARGE SCALE GENOMIC DNA]</scope>
    <source>
        <strain evidence="1 2">G1-22</strain>
    </source>
</reference>
<proteinExistence type="predicted"/>
<dbReference type="EMBL" id="JAQOMS010000002">
    <property type="protein sequence ID" value="MDC2888219.1"/>
    <property type="molecule type" value="Genomic_DNA"/>
</dbReference>
<evidence type="ECO:0000313" key="2">
    <source>
        <dbReference type="Proteomes" id="UP001528411"/>
    </source>
</evidence>
<comment type="caution">
    <text evidence="1">The sequence shown here is derived from an EMBL/GenBank/DDBJ whole genome shotgun (WGS) entry which is preliminary data.</text>
</comment>